<gene>
    <name evidence="2" type="ORF">DC28_13455</name>
</gene>
<keyword evidence="1" id="KW-0812">Transmembrane</keyword>
<comment type="caution">
    <text evidence="2">The sequence shown here is derived from an EMBL/GenBank/DDBJ whole genome shotgun (WGS) entry which is preliminary data.</text>
</comment>
<feature type="transmembrane region" description="Helical" evidence="1">
    <location>
        <begin position="83"/>
        <end position="103"/>
    </location>
</feature>
<dbReference type="InterPro" id="IPR013879">
    <property type="entry name" value="DUF1761"/>
</dbReference>
<dbReference type="OrthoDB" id="5119114at2"/>
<sequence>MSISWLGVVLSVVFSMLNGMIWYHPKVFFDRWWKIIGKEGQQPDTQGMALMWILTVLSAGVKALAVGVLVGISPALLGDITGLTGLLTGVLAWAGFVAPTFLVNKLFAGHGVAGWAIEAGNHLLDMAVFGLFFGLLA</sequence>
<keyword evidence="1" id="KW-0472">Membrane</keyword>
<feature type="transmembrane region" description="Helical" evidence="1">
    <location>
        <begin position="115"/>
        <end position="136"/>
    </location>
</feature>
<evidence type="ECO:0000313" key="3">
    <source>
        <dbReference type="Proteomes" id="UP000029692"/>
    </source>
</evidence>
<proteinExistence type="predicted"/>
<dbReference type="Proteomes" id="UP000029692">
    <property type="component" value="Unassembled WGS sequence"/>
</dbReference>
<dbReference type="RefSeq" id="WP_037549552.1">
    <property type="nucleotide sequence ID" value="NZ_JNUP01000071.1"/>
</dbReference>
<evidence type="ECO:0000313" key="2">
    <source>
        <dbReference type="EMBL" id="KGE70942.1"/>
    </source>
</evidence>
<evidence type="ECO:0008006" key="4">
    <source>
        <dbReference type="Google" id="ProtNLM"/>
    </source>
</evidence>
<keyword evidence="1" id="KW-1133">Transmembrane helix</keyword>
<feature type="transmembrane region" description="Helical" evidence="1">
    <location>
        <begin position="6"/>
        <end position="29"/>
    </location>
</feature>
<reference evidence="2 3" key="1">
    <citation type="submission" date="2014-05" db="EMBL/GenBank/DDBJ databases">
        <title>De novo Genome Sequence of Spirocheata sp.</title>
        <authorList>
            <person name="Shivani Y."/>
            <person name="Subhash Y."/>
            <person name="Tushar L."/>
            <person name="Sasikala C."/>
            <person name="Ramana C.V."/>
        </authorList>
    </citation>
    <scope>NUCLEOTIDE SEQUENCE [LARGE SCALE GENOMIC DNA]</scope>
    <source>
        <strain evidence="2 3">JC230</strain>
    </source>
</reference>
<dbReference type="Pfam" id="PF08570">
    <property type="entry name" value="DUF1761"/>
    <property type="match status" value="1"/>
</dbReference>
<accession>A0A098QWS7</accession>
<organism evidence="2 3">
    <name type="scientific">Spirochaeta lutea</name>
    <dbReference type="NCBI Taxonomy" id="1480694"/>
    <lineage>
        <taxon>Bacteria</taxon>
        <taxon>Pseudomonadati</taxon>
        <taxon>Spirochaetota</taxon>
        <taxon>Spirochaetia</taxon>
        <taxon>Spirochaetales</taxon>
        <taxon>Spirochaetaceae</taxon>
        <taxon>Spirochaeta</taxon>
    </lineage>
</organism>
<protein>
    <recommendedName>
        <fullName evidence="4">DUF1761 domain-containing protein</fullName>
    </recommendedName>
</protein>
<keyword evidence="3" id="KW-1185">Reference proteome</keyword>
<dbReference type="EMBL" id="JNUP01000071">
    <property type="protein sequence ID" value="KGE70942.1"/>
    <property type="molecule type" value="Genomic_DNA"/>
</dbReference>
<feature type="transmembrane region" description="Helical" evidence="1">
    <location>
        <begin position="50"/>
        <end position="77"/>
    </location>
</feature>
<name>A0A098QWS7_9SPIO</name>
<dbReference type="AlphaFoldDB" id="A0A098QWS7"/>
<evidence type="ECO:0000256" key="1">
    <source>
        <dbReference type="SAM" id="Phobius"/>
    </source>
</evidence>